<reference evidence="2" key="1">
    <citation type="submission" date="2024-07" db="EMBL/GenBank/DDBJ databases">
        <authorList>
            <person name="Kim Y.J."/>
            <person name="Jeong J.Y."/>
        </authorList>
    </citation>
    <scope>NUCLEOTIDE SEQUENCE</scope>
    <source>
        <strain evidence="2">GIHE-MW2</strain>
    </source>
</reference>
<evidence type="ECO:0000313" key="2">
    <source>
        <dbReference type="EMBL" id="XCM34607.1"/>
    </source>
</evidence>
<gene>
    <name evidence="2" type="ORF">ABWT76_003217</name>
</gene>
<accession>A0AAU8J723</accession>
<evidence type="ECO:0008006" key="3">
    <source>
        <dbReference type="Google" id="ProtNLM"/>
    </source>
</evidence>
<dbReference type="EMBL" id="CP159837">
    <property type="protein sequence ID" value="XCM34607.1"/>
    <property type="molecule type" value="Genomic_DNA"/>
</dbReference>
<proteinExistence type="predicted"/>
<dbReference type="RefSeq" id="WP_054464479.1">
    <property type="nucleotide sequence ID" value="NZ_CP159837.1"/>
</dbReference>
<feature type="signal peptide" evidence="1">
    <location>
        <begin position="1"/>
        <end position="26"/>
    </location>
</feature>
<dbReference type="AlphaFoldDB" id="A0AAU8J723"/>
<protein>
    <recommendedName>
        <fullName evidence="3">Lipoprotein</fullName>
    </recommendedName>
</protein>
<dbReference type="PROSITE" id="PS51257">
    <property type="entry name" value="PROKAR_LIPOPROTEIN"/>
    <property type="match status" value="1"/>
</dbReference>
<evidence type="ECO:0000256" key="1">
    <source>
        <dbReference type="SAM" id="SignalP"/>
    </source>
</evidence>
<feature type="chain" id="PRO_5043661357" description="Lipoprotein" evidence="1">
    <location>
        <begin position="27"/>
        <end position="168"/>
    </location>
</feature>
<organism evidence="2">
    <name type="scientific">Planktothricoides raciborskii GIHE-MW2</name>
    <dbReference type="NCBI Taxonomy" id="2792601"/>
    <lineage>
        <taxon>Bacteria</taxon>
        <taxon>Bacillati</taxon>
        <taxon>Cyanobacteriota</taxon>
        <taxon>Cyanophyceae</taxon>
        <taxon>Oscillatoriophycideae</taxon>
        <taxon>Oscillatoriales</taxon>
        <taxon>Oscillatoriaceae</taxon>
        <taxon>Planktothricoides</taxon>
    </lineage>
</organism>
<keyword evidence="1" id="KW-0732">Signal</keyword>
<name>A0AAU8J723_9CYAN</name>
<sequence>MILSKNSRKIVLSVMLTLLLLVGACAETKTTKWDTAQKESTTQPRNQAVKKQVKGGEFNKFFPKPSGEYSLVYEQEKKGAAIADLKKGGQSVAKLSITDTIDTPDAVKKFASSTKKIGGYPAAEQGKTMTSVLVADRYQVKVQSSSLSPSDREKWISEFNLSGLSRLK</sequence>